<dbReference type="PANTHER" id="PTHR43877:SF2">
    <property type="entry name" value="AMINOALKYLPHOSPHONATE N-ACETYLTRANSFERASE-RELATED"/>
    <property type="match status" value="1"/>
</dbReference>
<dbReference type="EMBL" id="VOXD01000010">
    <property type="protein sequence ID" value="TXF90006.1"/>
    <property type="molecule type" value="Genomic_DNA"/>
</dbReference>
<dbReference type="PANTHER" id="PTHR43877">
    <property type="entry name" value="AMINOALKYLPHOSPHONATE N-ACETYLTRANSFERASE-RELATED-RELATED"/>
    <property type="match status" value="1"/>
</dbReference>
<reference evidence="4 5" key="1">
    <citation type="submission" date="2019-08" db="EMBL/GenBank/DDBJ databases">
        <title>Lewinella sp. strain SSH13 Genome sequencing and assembly.</title>
        <authorList>
            <person name="Kim I."/>
        </authorList>
    </citation>
    <scope>NUCLEOTIDE SEQUENCE [LARGE SCALE GENOMIC DNA]</scope>
    <source>
        <strain evidence="4 5">SSH13</strain>
    </source>
</reference>
<comment type="caution">
    <text evidence="4">The sequence shown here is derived from an EMBL/GenBank/DDBJ whole genome shotgun (WGS) entry which is preliminary data.</text>
</comment>
<keyword evidence="5" id="KW-1185">Reference proteome</keyword>
<dbReference type="Gene3D" id="3.40.630.30">
    <property type="match status" value="1"/>
</dbReference>
<sequence>MNLQRTTNTNEDFRALVQLLDAHLAVTDEDEHDFYHQYNGLEDIKHVVILYEQNVPLACGAFKHYNPETVEIKRMFTAETARGRGLAVRVLGELEAWAAEEGYQTAILETGIRQPYAIRLYEKQGYLRMTENYGQYAGVENSICMKKNLG</sequence>
<keyword evidence="1 4" id="KW-0808">Transferase</keyword>
<keyword evidence="2" id="KW-0012">Acyltransferase</keyword>
<dbReference type="OrthoDB" id="9803233at2"/>
<name>A0A5C7FFR5_9BACT</name>
<dbReference type="AlphaFoldDB" id="A0A5C7FFR5"/>
<gene>
    <name evidence="4" type="ORF">FUA23_08625</name>
</gene>
<accession>A0A5C7FFR5</accession>
<evidence type="ECO:0000313" key="4">
    <source>
        <dbReference type="EMBL" id="TXF90006.1"/>
    </source>
</evidence>
<feature type="domain" description="N-acetyltransferase" evidence="3">
    <location>
        <begin position="1"/>
        <end position="150"/>
    </location>
</feature>
<evidence type="ECO:0000313" key="5">
    <source>
        <dbReference type="Proteomes" id="UP000321907"/>
    </source>
</evidence>
<evidence type="ECO:0000256" key="1">
    <source>
        <dbReference type="ARBA" id="ARBA00022679"/>
    </source>
</evidence>
<proteinExistence type="predicted"/>
<protein>
    <submittedName>
        <fullName evidence="4">GNAT family N-acetyltransferase</fullName>
    </submittedName>
</protein>
<evidence type="ECO:0000259" key="3">
    <source>
        <dbReference type="PROSITE" id="PS51186"/>
    </source>
</evidence>
<dbReference type="SUPFAM" id="SSF55729">
    <property type="entry name" value="Acyl-CoA N-acyltransferases (Nat)"/>
    <property type="match status" value="1"/>
</dbReference>
<dbReference type="InterPro" id="IPR000182">
    <property type="entry name" value="GNAT_dom"/>
</dbReference>
<dbReference type="Proteomes" id="UP000321907">
    <property type="component" value="Unassembled WGS sequence"/>
</dbReference>
<dbReference type="InterPro" id="IPR050832">
    <property type="entry name" value="Bact_Acetyltransf"/>
</dbReference>
<dbReference type="InterPro" id="IPR016181">
    <property type="entry name" value="Acyl_CoA_acyltransferase"/>
</dbReference>
<dbReference type="CDD" id="cd04301">
    <property type="entry name" value="NAT_SF"/>
    <property type="match status" value="1"/>
</dbReference>
<dbReference type="GO" id="GO:0016747">
    <property type="term" value="F:acyltransferase activity, transferring groups other than amino-acyl groups"/>
    <property type="evidence" value="ECO:0007669"/>
    <property type="project" value="InterPro"/>
</dbReference>
<dbReference type="Pfam" id="PF00583">
    <property type="entry name" value="Acetyltransf_1"/>
    <property type="match status" value="1"/>
</dbReference>
<dbReference type="RefSeq" id="WP_147930326.1">
    <property type="nucleotide sequence ID" value="NZ_VOXD01000010.1"/>
</dbReference>
<dbReference type="PROSITE" id="PS51186">
    <property type="entry name" value="GNAT"/>
    <property type="match status" value="1"/>
</dbReference>
<organism evidence="4 5">
    <name type="scientific">Neolewinella aurantiaca</name>
    <dbReference type="NCBI Taxonomy" id="2602767"/>
    <lineage>
        <taxon>Bacteria</taxon>
        <taxon>Pseudomonadati</taxon>
        <taxon>Bacteroidota</taxon>
        <taxon>Saprospiria</taxon>
        <taxon>Saprospirales</taxon>
        <taxon>Lewinellaceae</taxon>
        <taxon>Neolewinella</taxon>
    </lineage>
</organism>
<evidence type="ECO:0000256" key="2">
    <source>
        <dbReference type="ARBA" id="ARBA00023315"/>
    </source>
</evidence>